<proteinExistence type="inferred from homology"/>
<comment type="catalytic activity">
    <reaction evidence="6">
        <text>cytidine(1402) in 16S rRNA + S-adenosyl-L-methionine = 2'-O-methylcytidine(1402) in 16S rRNA + S-adenosyl-L-homocysteine + H(+)</text>
        <dbReference type="Rhea" id="RHEA:42924"/>
        <dbReference type="Rhea" id="RHEA-COMP:10285"/>
        <dbReference type="Rhea" id="RHEA-COMP:10286"/>
        <dbReference type="ChEBI" id="CHEBI:15378"/>
        <dbReference type="ChEBI" id="CHEBI:57856"/>
        <dbReference type="ChEBI" id="CHEBI:59789"/>
        <dbReference type="ChEBI" id="CHEBI:74495"/>
        <dbReference type="ChEBI" id="CHEBI:82748"/>
        <dbReference type="EC" id="2.1.1.198"/>
    </reaction>
</comment>
<evidence type="ECO:0000256" key="2">
    <source>
        <dbReference type="ARBA" id="ARBA00022552"/>
    </source>
</evidence>
<feature type="domain" description="Tetrapyrrole methylase" evidence="7">
    <location>
        <begin position="14"/>
        <end position="213"/>
    </location>
</feature>
<dbReference type="HAMAP" id="MF_01877">
    <property type="entry name" value="16SrRNA_methyltr_I"/>
    <property type="match status" value="1"/>
</dbReference>
<dbReference type="PANTHER" id="PTHR46111:SF1">
    <property type="entry name" value="RIBOSOMAL RNA SMALL SUBUNIT METHYLTRANSFERASE I"/>
    <property type="match status" value="1"/>
</dbReference>
<evidence type="ECO:0000256" key="1">
    <source>
        <dbReference type="ARBA" id="ARBA00022490"/>
    </source>
</evidence>
<evidence type="ECO:0000256" key="6">
    <source>
        <dbReference type="HAMAP-Rule" id="MF_01877"/>
    </source>
</evidence>
<feature type="domain" description="RsmI HTH" evidence="8">
    <location>
        <begin position="240"/>
        <end position="284"/>
    </location>
</feature>
<organism evidence="9 10">
    <name type="scientific">Pseudazoarcus pumilus</name>
    <dbReference type="NCBI Taxonomy" id="2067960"/>
    <lineage>
        <taxon>Bacteria</taxon>
        <taxon>Pseudomonadati</taxon>
        <taxon>Pseudomonadota</taxon>
        <taxon>Betaproteobacteria</taxon>
        <taxon>Rhodocyclales</taxon>
        <taxon>Zoogloeaceae</taxon>
        <taxon>Pseudazoarcus</taxon>
    </lineage>
</organism>
<keyword evidence="4 6" id="KW-0808">Transferase</keyword>
<comment type="similarity">
    <text evidence="6">Belongs to the methyltransferase superfamily. RsmI family.</text>
</comment>
<dbReference type="PROSITE" id="PS01296">
    <property type="entry name" value="RSMI"/>
    <property type="match status" value="1"/>
</dbReference>
<dbReference type="InterPro" id="IPR053910">
    <property type="entry name" value="RsmI_HTH"/>
</dbReference>
<accession>A0A2I6S8R2</accession>
<dbReference type="InterPro" id="IPR018063">
    <property type="entry name" value="SAM_MeTrfase_RsmI_CS"/>
</dbReference>
<dbReference type="InterPro" id="IPR014776">
    <property type="entry name" value="4pyrrole_Mease_sub2"/>
</dbReference>
<dbReference type="GO" id="GO:0005737">
    <property type="term" value="C:cytoplasm"/>
    <property type="evidence" value="ECO:0007669"/>
    <property type="project" value="UniProtKB-SubCell"/>
</dbReference>
<keyword evidence="5 6" id="KW-0949">S-adenosyl-L-methionine</keyword>
<dbReference type="CDD" id="cd11648">
    <property type="entry name" value="RsmI"/>
    <property type="match status" value="1"/>
</dbReference>
<keyword evidence="1 6" id="KW-0963">Cytoplasm</keyword>
<evidence type="ECO:0000259" key="7">
    <source>
        <dbReference type="Pfam" id="PF00590"/>
    </source>
</evidence>
<dbReference type="RefSeq" id="WP_102247693.1">
    <property type="nucleotide sequence ID" value="NZ_CP025682.1"/>
</dbReference>
<evidence type="ECO:0000256" key="3">
    <source>
        <dbReference type="ARBA" id="ARBA00022603"/>
    </source>
</evidence>
<gene>
    <name evidence="6 9" type="primary">rsmI</name>
    <name evidence="9" type="ORF">C0099_12335</name>
</gene>
<protein>
    <recommendedName>
        <fullName evidence="6">Ribosomal RNA small subunit methyltransferase I</fullName>
        <ecNumber evidence="6">2.1.1.198</ecNumber>
    </recommendedName>
    <alternativeName>
        <fullName evidence="6">16S rRNA 2'-O-ribose C1402 methyltransferase</fullName>
    </alternativeName>
    <alternativeName>
        <fullName evidence="6">rRNA (cytidine-2'-O-)-methyltransferase RsmI</fullName>
    </alternativeName>
</protein>
<evidence type="ECO:0000313" key="9">
    <source>
        <dbReference type="EMBL" id="AUN95646.1"/>
    </source>
</evidence>
<evidence type="ECO:0000259" key="8">
    <source>
        <dbReference type="Pfam" id="PF23016"/>
    </source>
</evidence>
<dbReference type="PIRSF" id="PIRSF005917">
    <property type="entry name" value="MTase_YraL"/>
    <property type="match status" value="1"/>
</dbReference>
<reference evidence="9 10" key="1">
    <citation type="submission" date="2018-01" db="EMBL/GenBank/DDBJ databases">
        <authorList>
            <person name="Fu G.-Y."/>
        </authorList>
    </citation>
    <scope>NUCLEOTIDE SEQUENCE [LARGE SCALE GENOMIC DNA]</scope>
    <source>
        <strain evidence="9 10">SY39</strain>
    </source>
</reference>
<dbReference type="Pfam" id="PF00590">
    <property type="entry name" value="TP_methylase"/>
    <property type="match status" value="1"/>
</dbReference>
<dbReference type="OrthoDB" id="9809084at2"/>
<dbReference type="PANTHER" id="PTHR46111">
    <property type="entry name" value="RIBOSOMAL RNA SMALL SUBUNIT METHYLTRANSFERASE I"/>
    <property type="match status" value="1"/>
</dbReference>
<dbReference type="Gene3D" id="3.30.950.10">
    <property type="entry name" value="Methyltransferase, Cobalt-precorrin-4 Transmethylase, Domain 2"/>
    <property type="match status" value="1"/>
</dbReference>
<dbReference type="AlphaFoldDB" id="A0A2I6S8R2"/>
<dbReference type="EMBL" id="CP025682">
    <property type="protein sequence ID" value="AUN95646.1"/>
    <property type="molecule type" value="Genomic_DNA"/>
</dbReference>
<evidence type="ECO:0000256" key="4">
    <source>
        <dbReference type="ARBA" id="ARBA00022679"/>
    </source>
</evidence>
<dbReference type="FunFam" id="3.30.950.10:FF:000002">
    <property type="entry name" value="Ribosomal RNA small subunit methyltransferase I"/>
    <property type="match status" value="1"/>
</dbReference>
<comment type="subcellular location">
    <subcellularLocation>
        <location evidence="6">Cytoplasm</location>
    </subcellularLocation>
</comment>
<dbReference type="InterPro" id="IPR035996">
    <property type="entry name" value="4pyrrol_Methylase_sf"/>
</dbReference>
<keyword evidence="3 6" id="KW-0489">Methyltransferase</keyword>
<sequence>MRDVASFLSSTPSLYVVATPIGHLADIGARALGVLREVDAIAAEDTRHSQRLLEAHGIRTPLFALHEHNEQSAASRVIALLAEGRHVALVSDAGTPGVSDPGARAVARVHAAGHPVVPVPGACAAIAALSASGLGETGFRFAGFLPPKSAARRATLAALVASPVALVLYESPHRIVECVDDLVAVFGEEREVVLARELTKLHEQIVRMPLADAPAWLAQDANRRRGEFVLVVSGCPPSEGLEPEAERVLALLLAELPLKGAARLAAEITGASRNALYARALEMKQGLE</sequence>
<dbReference type="InterPro" id="IPR008189">
    <property type="entry name" value="rRNA_ssu_MeTfrase_I"/>
</dbReference>
<dbReference type="GO" id="GO:0070677">
    <property type="term" value="F:rRNA (cytosine-2'-O-)-methyltransferase activity"/>
    <property type="evidence" value="ECO:0007669"/>
    <property type="project" value="UniProtKB-UniRule"/>
</dbReference>
<dbReference type="InterPro" id="IPR014777">
    <property type="entry name" value="4pyrrole_Mease_sub1"/>
</dbReference>
<dbReference type="NCBIfam" id="TIGR00096">
    <property type="entry name" value="16S rRNA (cytidine(1402)-2'-O)-methyltransferase"/>
    <property type="match status" value="1"/>
</dbReference>
<dbReference type="KEGG" id="atw:C0099_12335"/>
<dbReference type="EC" id="2.1.1.198" evidence="6"/>
<dbReference type="SUPFAM" id="SSF53790">
    <property type="entry name" value="Tetrapyrrole methylase"/>
    <property type="match status" value="1"/>
</dbReference>
<dbReference type="Proteomes" id="UP000242205">
    <property type="component" value="Chromosome"/>
</dbReference>
<dbReference type="InterPro" id="IPR000878">
    <property type="entry name" value="4pyrrol_Mease"/>
</dbReference>
<comment type="function">
    <text evidence="6">Catalyzes the 2'-O-methylation of the ribose of cytidine 1402 (C1402) in 16S rRNA.</text>
</comment>
<evidence type="ECO:0000256" key="5">
    <source>
        <dbReference type="ARBA" id="ARBA00022691"/>
    </source>
</evidence>
<keyword evidence="10" id="KW-1185">Reference proteome</keyword>
<name>A0A2I6S8R2_9RHOO</name>
<keyword evidence="2 6" id="KW-0698">rRNA processing</keyword>
<dbReference type="Pfam" id="PF23016">
    <property type="entry name" value="RsmI_C"/>
    <property type="match status" value="1"/>
</dbReference>
<evidence type="ECO:0000313" key="10">
    <source>
        <dbReference type="Proteomes" id="UP000242205"/>
    </source>
</evidence>
<dbReference type="Gene3D" id="3.40.1010.10">
    <property type="entry name" value="Cobalt-precorrin-4 Transmethylase, Domain 1"/>
    <property type="match status" value="1"/>
</dbReference>
<dbReference type="FunFam" id="3.40.1010.10:FF:000007">
    <property type="entry name" value="Ribosomal RNA small subunit methyltransferase I"/>
    <property type="match status" value="1"/>
</dbReference>